<proteinExistence type="predicted"/>
<dbReference type="RefSeq" id="WP_220661513.1">
    <property type="nucleotide sequence ID" value="NZ_CP069370.1"/>
</dbReference>
<protein>
    <submittedName>
        <fullName evidence="2">Cobalamin B12-binding domain-containing protein</fullName>
    </submittedName>
</protein>
<dbReference type="InterPro" id="IPR006158">
    <property type="entry name" value="Cobalamin-bd"/>
</dbReference>
<dbReference type="Pfam" id="PF02310">
    <property type="entry name" value="B12-binding"/>
    <property type="match status" value="1"/>
</dbReference>
<dbReference type="GO" id="GO:0046872">
    <property type="term" value="F:metal ion binding"/>
    <property type="evidence" value="ECO:0007669"/>
    <property type="project" value="InterPro"/>
</dbReference>
<name>A0A8G0ZV78_9RHOB</name>
<organism evidence="2 3">
    <name type="scientific">Neotabrizicola shimadae</name>
    <dbReference type="NCBI Taxonomy" id="2807096"/>
    <lineage>
        <taxon>Bacteria</taxon>
        <taxon>Pseudomonadati</taxon>
        <taxon>Pseudomonadota</taxon>
        <taxon>Alphaproteobacteria</taxon>
        <taxon>Rhodobacterales</taxon>
        <taxon>Paracoccaceae</taxon>
        <taxon>Neotabrizicola</taxon>
    </lineage>
</organism>
<dbReference type="InterPro" id="IPR036724">
    <property type="entry name" value="Cobalamin-bd_sf"/>
</dbReference>
<dbReference type="EMBL" id="CP069370">
    <property type="protein sequence ID" value="QYZ69293.1"/>
    <property type="molecule type" value="Genomic_DNA"/>
</dbReference>
<keyword evidence="3" id="KW-1185">Reference proteome</keyword>
<evidence type="ECO:0000259" key="1">
    <source>
        <dbReference type="PROSITE" id="PS51332"/>
    </source>
</evidence>
<dbReference type="PROSITE" id="PS51332">
    <property type="entry name" value="B12_BINDING"/>
    <property type="match status" value="1"/>
</dbReference>
<dbReference type="KEGG" id="nsm:JO391_16365"/>
<dbReference type="Gene3D" id="3.40.50.280">
    <property type="entry name" value="Cobalamin-binding domain"/>
    <property type="match status" value="1"/>
</dbReference>
<evidence type="ECO:0000313" key="2">
    <source>
        <dbReference type="EMBL" id="QYZ69293.1"/>
    </source>
</evidence>
<feature type="domain" description="B12-binding" evidence="1">
    <location>
        <begin position="129"/>
        <end position="249"/>
    </location>
</feature>
<dbReference type="AlphaFoldDB" id="A0A8G0ZV78"/>
<accession>A0A8G0ZV78</accession>
<dbReference type="GO" id="GO:0031419">
    <property type="term" value="F:cobalamin binding"/>
    <property type="evidence" value="ECO:0007669"/>
    <property type="project" value="InterPro"/>
</dbReference>
<evidence type="ECO:0000313" key="3">
    <source>
        <dbReference type="Proteomes" id="UP000826300"/>
    </source>
</evidence>
<gene>
    <name evidence="2" type="ORF">JO391_16365</name>
</gene>
<dbReference type="SUPFAM" id="SSF52242">
    <property type="entry name" value="Cobalamin (vitamin B12)-binding domain"/>
    <property type="match status" value="1"/>
</dbReference>
<dbReference type="Proteomes" id="UP000826300">
    <property type="component" value="Chromosome"/>
</dbReference>
<sequence>MRDIGGNHEHDIGHVGYLGLALEVMDRLARRMGGSDELRKDVLDRLTALAIKPGSGVSGEIVDALSAARVSASQAVATYIPEVARVLGRGWEEDRYTFAEVTIGAARLQELLHRFQGDLTADSVDGRTLSTALVVVPPGEQHTLGAMVVAMMLREKGVSVNIQFGPALSDLARLMASRRFDAALVSVANSDKAETAAKVVKTIKNLSKGRMLVAVGGPGCAQMHDALVSSGVDLITNDLEAVVSGFGLQKQEPDVSQAWG</sequence>
<reference evidence="2" key="1">
    <citation type="submission" date="2021-02" db="EMBL/GenBank/DDBJ databases">
        <title>Rhodobacter shimadae sp. nov., an aerobic anoxygenic phototrophic bacterium isolated from a hot spring.</title>
        <authorList>
            <person name="Muramatsu S."/>
            <person name="Haruta S."/>
            <person name="Hirose S."/>
            <person name="Hanada S."/>
        </authorList>
    </citation>
    <scope>NUCLEOTIDE SEQUENCE</scope>
    <source>
        <strain evidence="2">N10</strain>
    </source>
</reference>